<keyword evidence="5" id="KW-1185">Reference proteome</keyword>
<dbReference type="InterPro" id="IPR020372">
    <property type="entry name" value="Competence_ComGG"/>
</dbReference>
<dbReference type="Proteomes" id="UP000295132">
    <property type="component" value="Unassembled WGS sequence"/>
</dbReference>
<dbReference type="Pfam" id="PF14173">
    <property type="entry name" value="ComGG"/>
    <property type="match status" value="1"/>
</dbReference>
<keyword evidence="1" id="KW-0812">Transmembrane</keyword>
<organism evidence="3 4">
    <name type="scientific">Bacillus salipaludis</name>
    <dbReference type="NCBI Taxonomy" id="2547811"/>
    <lineage>
        <taxon>Bacteria</taxon>
        <taxon>Bacillati</taxon>
        <taxon>Bacillota</taxon>
        <taxon>Bacilli</taxon>
        <taxon>Bacillales</taxon>
        <taxon>Bacillaceae</taxon>
        <taxon>Bacillus</taxon>
    </lineage>
</organism>
<gene>
    <name evidence="2" type="primary">comGG</name>
    <name evidence="3" type="ORF">E2K98_15410</name>
    <name evidence="2" type="ORF">RCG21_25390</name>
</gene>
<evidence type="ECO:0000313" key="2">
    <source>
        <dbReference type="EMBL" id="MDQ6599633.1"/>
    </source>
</evidence>
<sequence length="128" mass="14623">MKKIQAGFTYPLTLCVLLIFFLFLSIRVEQLLAERKVANQTAILLQEEYYFLSSIKKVENMLTSTGTIQTKGSFKYINGTMDYQAEVPVSSVQKVNFTLRFSSGITVVGIGYFDIKLKRMIKWTDSRA</sequence>
<dbReference type="Proteomes" id="UP001178888">
    <property type="component" value="Unassembled WGS sequence"/>
</dbReference>
<proteinExistence type="predicted"/>
<accession>A0A4R5VNW0</accession>
<keyword evidence="1" id="KW-1133">Transmembrane helix</keyword>
<dbReference type="RefSeq" id="WP_133335620.1">
    <property type="nucleotide sequence ID" value="NZ_JAVGVR010000001.1"/>
</dbReference>
<dbReference type="EMBL" id="SMYO01000007">
    <property type="protein sequence ID" value="TDK60099.1"/>
    <property type="molecule type" value="Genomic_DNA"/>
</dbReference>
<evidence type="ECO:0000256" key="1">
    <source>
        <dbReference type="SAM" id="Phobius"/>
    </source>
</evidence>
<feature type="transmembrane region" description="Helical" evidence="1">
    <location>
        <begin position="7"/>
        <end position="26"/>
    </location>
</feature>
<reference evidence="2" key="2">
    <citation type="submission" date="2023-08" db="EMBL/GenBank/DDBJ databases">
        <title>Nitrogen cycling bacteria in agricultural field soils.</title>
        <authorList>
            <person name="Jang J."/>
        </authorList>
    </citation>
    <scope>NUCLEOTIDE SEQUENCE</scope>
    <source>
        <strain evidence="2">PS3-36</strain>
    </source>
</reference>
<dbReference type="EMBL" id="JAVGVR010000001">
    <property type="protein sequence ID" value="MDQ6599633.1"/>
    <property type="molecule type" value="Genomic_DNA"/>
</dbReference>
<protein>
    <submittedName>
        <fullName evidence="2">Competence type IV pilus minor pilin ComGG</fullName>
    </submittedName>
</protein>
<keyword evidence="1" id="KW-0472">Membrane</keyword>
<evidence type="ECO:0000313" key="4">
    <source>
        <dbReference type="Proteomes" id="UP000295132"/>
    </source>
</evidence>
<evidence type="ECO:0000313" key="3">
    <source>
        <dbReference type="EMBL" id="TDK60099.1"/>
    </source>
</evidence>
<reference evidence="3 4" key="1">
    <citation type="submission" date="2019-03" db="EMBL/GenBank/DDBJ databases">
        <title>Bacillus niacini sp. nov. a Nicotinate-Metabolizing Mesophile Isolated from Soil.</title>
        <authorList>
            <person name="Zhang G."/>
        </authorList>
    </citation>
    <scope>NUCLEOTIDE SEQUENCE [LARGE SCALE GENOMIC DNA]</scope>
    <source>
        <strain evidence="3 4">WN066</strain>
    </source>
</reference>
<evidence type="ECO:0000313" key="5">
    <source>
        <dbReference type="Proteomes" id="UP001178888"/>
    </source>
</evidence>
<name>A0A4R5VNW0_9BACI</name>
<dbReference type="AlphaFoldDB" id="A0A4R5VNW0"/>
<comment type="caution">
    <text evidence="3">The sequence shown here is derived from an EMBL/GenBank/DDBJ whole genome shotgun (WGS) entry which is preliminary data.</text>
</comment>